<sequence>MLFAILAAALVLYFLPVLMGRQRDVSTIQGLALVNLLLGWTVVGWLACLIWAAVGATRAQDAFYRKQVG</sequence>
<gene>
    <name evidence="2" type="ORF">CCS01_04070</name>
</gene>
<name>A0A2S6NMB2_RHOGL</name>
<dbReference type="Pfam" id="PF14373">
    <property type="entry name" value="Imm_superinfect"/>
    <property type="match status" value="1"/>
</dbReference>
<reference evidence="2 3" key="1">
    <citation type="journal article" date="2018" name="Arch. Microbiol.">
        <title>New insights into the metabolic potential of the phototrophic purple bacterium Rhodopila globiformis DSM 161(T) from its draft genome sequence and evidence for a vanadium-dependent nitrogenase.</title>
        <authorList>
            <person name="Imhoff J.F."/>
            <person name="Rahn T."/>
            <person name="Kunzel S."/>
            <person name="Neulinger S.C."/>
        </authorList>
    </citation>
    <scope>NUCLEOTIDE SEQUENCE [LARGE SCALE GENOMIC DNA]</scope>
    <source>
        <strain evidence="2 3">DSM 161</strain>
    </source>
</reference>
<comment type="caution">
    <text evidence="2">The sequence shown here is derived from an EMBL/GenBank/DDBJ whole genome shotgun (WGS) entry which is preliminary data.</text>
</comment>
<evidence type="ECO:0008006" key="4">
    <source>
        <dbReference type="Google" id="ProtNLM"/>
    </source>
</evidence>
<evidence type="ECO:0000313" key="3">
    <source>
        <dbReference type="Proteomes" id="UP000239724"/>
    </source>
</evidence>
<organism evidence="2 3">
    <name type="scientific">Rhodopila globiformis</name>
    <name type="common">Rhodopseudomonas globiformis</name>
    <dbReference type="NCBI Taxonomy" id="1071"/>
    <lineage>
        <taxon>Bacteria</taxon>
        <taxon>Pseudomonadati</taxon>
        <taxon>Pseudomonadota</taxon>
        <taxon>Alphaproteobacteria</taxon>
        <taxon>Acetobacterales</taxon>
        <taxon>Acetobacteraceae</taxon>
        <taxon>Rhodopila</taxon>
    </lineage>
</organism>
<protein>
    <recommendedName>
        <fullName evidence="4">Superinfection immunity protein</fullName>
    </recommendedName>
</protein>
<keyword evidence="1" id="KW-1133">Transmembrane helix</keyword>
<evidence type="ECO:0000256" key="1">
    <source>
        <dbReference type="SAM" id="Phobius"/>
    </source>
</evidence>
<feature type="transmembrane region" description="Helical" evidence="1">
    <location>
        <begin position="36"/>
        <end position="56"/>
    </location>
</feature>
<keyword evidence="1" id="KW-0472">Membrane</keyword>
<proteinExistence type="predicted"/>
<keyword evidence="3" id="KW-1185">Reference proteome</keyword>
<keyword evidence="1" id="KW-0812">Transmembrane</keyword>
<accession>A0A2S6NMB2</accession>
<evidence type="ECO:0000313" key="2">
    <source>
        <dbReference type="EMBL" id="PPQ37002.1"/>
    </source>
</evidence>
<dbReference type="InterPro" id="IPR016410">
    <property type="entry name" value="Phage_imm"/>
</dbReference>
<dbReference type="EMBL" id="NHRY01000052">
    <property type="protein sequence ID" value="PPQ37002.1"/>
    <property type="molecule type" value="Genomic_DNA"/>
</dbReference>
<dbReference type="Proteomes" id="UP000239724">
    <property type="component" value="Unassembled WGS sequence"/>
</dbReference>
<dbReference type="AlphaFoldDB" id="A0A2S6NMB2"/>